<evidence type="ECO:0000256" key="1">
    <source>
        <dbReference type="SAM" id="MobiDB-lite"/>
    </source>
</evidence>
<reference evidence="3" key="1">
    <citation type="journal article" date="2023" name="Mol. Phylogenet. Evol.">
        <title>Genome-scale phylogeny and comparative genomics of the fungal order Sordariales.</title>
        <authorList>
            <person name="Hensen N."/>
            <person name="Bonometti L."/>
            <person name="Westerberg I."/>
            <person name="Brannstrom I.O."/>
            <person name="Guillou S."/>
            <person name="Cros-Aarteil S."/>
            <person name="Calhoun S."/>
            <person name="Haridas S."/>
            <person name="Kuo A."/>
            <person name="Mondo S."/>
            <person name="Pangilinan J."/>
            <person name="Riley R."/>
            <person name="LaButti K."/>
            <person name="Andreopoulos B."/>
            <person name="Lipzen A."/>
            <person name="Chen C."/>
            <person name="Yan M."/>
            <person name="Daum C."/>
            <person name="Ng V."/>
            <person name="Clum A."/>
            <person name="Steindorff A."/>
            <person name="Ohm R.A."/>
            <person name="Martin F."/>
            <person name="Silar P."/>
            <person name="Natvig D.O."/>
            <person name="Lalanne C."/>
            <person name="Gautier V."/>
            <person name="Ament-Velasquez S.L."/>
            <person name="Kruys A."/>
            <person name="Hutchinson M.I."/>
            <person name="Powell A.J."/>
            <person name="Barry K."/>
            <person name="Miller A.N."/>
            <person name="Grigoriev I.V."/>
            <person name="Debuchy R."/>
            <person name="Gladieux P."/>
            <person name="Hiltunen Thoren M."/>
            <person name="Johannesson H."/>
        </authorList>
    </citation>
    <scope>NUCLEOTIDE SEQUENCE</scope>
    <source>
        <strain evidence="3">CBS 958.72</strain>
    </source>
</reference>
<dbReference type="SUPFAM" id="SSF52266">
    <property type="entry name" value="SGNH hydrolase"/>
    <property type="match status" value="1"/>
</dbReference>
<dbReference type="PANTHER" id="PTHR30383:SF19">
    <property type="entry name" value="FIBRONECTIN TYPE-III DOMAIN-CONTAINING PROTEIN"/>
    <property type="match status" value="1"/>
</dbReference>
<comment type="caution">
    <text evidence="3">The sequence shown here is derived from an EMBL/GenBank/DDBJ whole genome shotgun (WGS) entry which is preliminary data.</text>
</comment>
<name>A0AAE0JZG3_9PEZI</name>
<dbReference type="InterPro" id="IPR036514">
    <property type="entry name" value="SGNH_hydro_sf"/>
</dbReference>
<gene>
    <name evidence="3" type="ORF">B0T24DRAFT_709279</name>
</gene>
<sequence length="265" mass="30173">MAGRPRQKLRILCFGDSLTAGYSGMGSVFQPYEDRLTQMLEMAFPDTDIDTLEDGKSGDTVKHGFLNRMRRHCQFSPLLETTDPPEEPFDWAIVLGGTNDIAFSIPAEEIYERLKEVWEVALSRKCKVLALTVPEAGVGAAGRARLDARRNALNDLIKGHKQEGFYTFDFNAAFPYFALSEADRTRYWDDAIHFTPDGYDLMGNKIGVELVSILAKERADLNPPVTPRKRRRVFRDDENTFEEEEEKDPNAIDRGYVVVRRKDLD</sequence>
<feature type="domain" description="SGNH hydrolase-type esterase" evidence="2">
    <location>
        <begin position="13"/>
        <end position="201"/>
    </location>
</feature>
<organism evidence="3 4">
    <name type="scientific">Lasiosphaeria ovina</name>
    <dbReference type="NCBI Taxonomy" id="92902"/>
    <lineage>
        <taxon>Eukaryota</taxon>
        <taxon>Fungi</taxon>
        <taxon>Dikarya</taxon>
        <taxon>Ascomycota</taxon>
        <taxon>Pezizomycotina</taxon>
        <taxon>Sordariomycetes</taxon>
        <taxon>Sordariomycetidae</taxon>
        <taxon>Sordariales</taxon>
        <taxon>Lasiosphaeriaceae</taxon>
        <taxon>Lasiosphaeria</taxon>
    </lineage>
</organism>
<dbReference type="Pfam" id="PF13472">
    <property type="entry name" value="Lipase_GDSL_2"/>
    <property type="match status" value="1"/>
</dbReference>
<dbReference type="CDD" id="cd00229">
    <property type="entry name" value="SGNH_hydrolase"/>
    <property type="match status" value="1"/>
</dbReference>
<dbReference type="InterPro" id="IPR013830">
    <property type="entry name" value="SGNH_hydro"/>
</dbReference>
<dbReference type="InterPro" id="IPR051532">
    <property type="entry name" value="Ester_Hydrolysis_Enzymes"/>
</dbReference>
<reference evidence="3" key="2">
    <citation type="submission" date="2023-06" db="EMBL/GenBank/DDBJ databases">
        <authorList>
            <consortium name="Lawrence Berkeley National Laboratory"/>
            <person name="Haridas S."/>
            <person name="Hensen N."/>
            <person name="Bonometti L."/>
            <person name="Westerberg I."/>
            <person name="Brannstrom I.O."/>
            <person name="Guillou S."/>
            <person name="Cros-Aarteil S."/>
            <person name="Calhoun S."/>
            <person name="Kuo A."/>
            <person name="Mondo S."/>
            <person name="Pangilinan J."/>
            <person name="Riley R."/>
            <person name="Labutti K."/>
            <person name="Andreopoulos B."/>
            <person name="Lipzen A."/>
            <person name="Chen C."/>
            <person name="Yanf M."/>
            <person name="Daum C."/>
            <person name="Ng V."/>
            <person name="Clum A."/>
            <person name="Steindorff A."/>
            <person name="Ohm R."/>
            <person name="Martin F."/>
            <person name="Silar P."/>
            <person name="Natvig D."/>
            <person name="Lalanne C."/>
            <person name="Gautier V."/>
            <person name="Ament-Velasquez S.L."/>
            <person name="Kruys A."/>
            <person name="Hutchinson M.I."/>
            <person name="Powell A.J."/>
            <person name="Barry K."/>
            <person name="Miller A.N."/>
            <person name="Grigoriev I.V."/>
            <person name="Debuchy R."/>
            <person name="Gladieux P."/>
            <person name="Thoren M.H."/>
            <person name="Johannesson H."/>
        </authorList>
    </citation>
    <scope>NUCLEOTIDE SEQUENCE</scope>
    <source>
        <strain evidence="3">CBS 958.72</strain>
    </source>
</reference>
<evidence type="ECO:0000259" key="2">
    <source>
        <dbReference type="Pfam" id="PF13472"/>
    </source>
</evidence>
<proteinExistence type="predicted"/>
<dbReference type="AlphaFoldDB" id="A0AAE0JZG3"/>
<dbReference type="Proteomes" id="UP001287356">
    <property type="component" value="Unassembled WGS sequence"/>
</dbReference>
<evidence type="ECO:0000313" key="4">
    <source>
        <dbReference type="Proteomes" id="UP001287356"/>
    </source>
</evidence>
<protein>
    <submittedName>
        <fullName evidence="3">SGNH hydrolase-type esterase domain-containing protein</fullName>
    </submittedName>
</protein>
<dbReference type="PANTHER" id="PTHR30383">
    <property type="entry name" value="THIOESTERASE 1/PROTEASE 1/LYSOPHOSPHOLIPASE L1"/>
    <property type="match status" value="1"/>
</dbReference>
<feature type="region of interest" description="Disordered" evidence="1">
    <location>
        <begin position="225"/>
        <end position="248"/>
    </location>
</feature>
<keyword evidence="3" id="KW-0378">Hydrolase</keyword>
<dbReference type="Gene3D" id="3.40.50.1110">
    <property type="entry name" value="SGNH hydrolase"/>
    <property type="match status" value="1"/>
</dbReference>
<evidence type="ECO:0000313" key="3">
    <source>
        <dbReference type="EMBL" id="KAK3366860.1"/>
    </source>
</evidence>
<dbReference type="GO" id="GO:0004622">
    <property type="term" value="F:phosphatidylcholine lysophospholipase activity"/>
    <property type="evidence" value="ECO:0007669"/>
    <property type="project" value="TreeGrafter"/>
</dbReference>
<keyword evidence="4" id="KW-1185">Reference proteome</keyword>
<dbReference type="EMBL" id="JAULSN010000007">
    <property type="protein sequence ID" value="KAK3366860.1"/>
    <property type="molecule type" value="Genomic_DNA"/>
</dbReference>
<accession>A0AAE0JZG3</accession>